<evidence type="ECO:0000256" key="3">
    <source>
        <dbReference type="ARBA" id="ARBA00022676"/>
    </source>
</evidence>
<evidence type="ECO:0000256" key="2">
    <source>
        <dbReference type="ARBA" id="ARBA00006003"/>
    </source>
</evidence>
<dbReference type="SMART" id="SM00151">
    <property type="entry name" value="SWIB"/>
    <property type="match status" value="1"/>
</dbReference>
<reference evidence="14" key="1">
    <citation type="submission" date="2022-05" db="EMBL/GenBank/DDBJ databases">
        <title>The Musa troglodytarum L. genome provides insights into the mechanism of non-climacteric behaviour and enrichment of carotenoids.</title>
        <authorList>
            <person name="Wang J."/>
        </authorList>
    </citation>
    <scope>NUCLEOTIDE SEQUENCE</scope>
    <source>
        <tissue evidence="14">Leaf</tissue>
    </source>
</reference>
<evidence type="ECO:0000313" key="15">
    <source>
        <dbReference type="Proteomes" id="UP001055439"/>
    </source>
</evidence>
<protein>
    <submittedName>
        <fullName evidence="14">Glycosyltransferase family 29 (Sialyltransferase)</fullName>
    </submittedName>
</protein>
<dbReference type="PROSITE" id="PS51925">
    <property type="entry name" value="SWIB_MDM2"/>
    <property type="match status" value="1"/>
</dbReference>
<dbReference type="Gene3D" id="3.90.1480.20">
    <property type="entry name" value="Glycosyl transferase family 29"/>
    <property type="match status" value="1"/>
</dbReference>
<dbReference type="Gene3D" id="1.10.245.10">
    <property type="entry name" value="SWIB/MDM2 domain"/>
    <property type="match status" value="1"/>
</dbReference>
<keyword evidence="6" id="KW-0735">Signal-anchor</keyword>
<comment type="similarity">
    <text evidence="2">Belongs to the glycosyltransferase 29 family.</text>
</comment>
<comment type="subcellular location">
    <subcellularLocation>
        <location evidence="1">Golgi apparatus membrane</location>
        <topology evidence="1">Single-pass type II membrane protein</topology>
    </subcellularLocation>
</comment>
<dbReference type="AlphaFoldDB" id="A0A9E7HSE6"/>
<feature type="compositionally biased region" description="Low complexity" evidence="11">
    <location>
        <begin position="71"/>
        <end position="97"/>
    </location>
</feature>
<keyword evidence="10" id="KW-0325">Glycoprotein</keyword>
<dbReference type="InterPro" id="IPR038578">
    <property type="entry name" value="GT29-like_sf"/>
</dbReference>
<dbReference type="InterPro" id="IPR003121">
    <property type="entry name" value="SWIB_MDM2_domain"/>
</dbReference>
<dbReference type="Proteomes" id="UP001055439">
    <property type="component" value="Chromosome 8"/>
</dbReference>
<dbReference type="GO" id="GO:0000139">
    <property type="term" value="C:Golgi membrane"/>
    <property type="evidence" value="ECO:0007669"/>
    <property type="project" value="UniProtKB-SubCell"/>
</dbReference>
<feature type="compositionally biased region" description="Polar residues" evidence="11">
    <location>
        <begin position="54"/>
        <end position="70"/>
    </location>
</feature>
<evidence type="ECO:0000256" key="7">
    <source>
        <dbReference type="ARBA" id="ARBA00022989"/>
    </source>
</evidence>
<dbReference type="OrthoDB" id="10263741at2759"/>
<evidence type="ECO:0000256" key="12">
    <source>
        <dbReference type="SAM" id="Phobius"/>
    </source>
</evidence>
<name>A0A9E7HSE6_9LILI</name>
<dbReference type="PANTHER" id="PTHR47379">
    <property type="entry name" value="SIALYLTRANSFERASE-LIKE PROTEIN 2"/>
    <property type="match status" value="1"/>
</dbReference>
<dbReference type="FunFam" id="3.90.1480.20:FF:000019">
    <property type="entry name" value="Glycosyl transferase family 29 protein"/>
    <property type="match status" value="1"/>
</dbReference>
<keyword evidence="8" id="KW-0333">Golgi apparatus</keyword>
<dbReference type="PANTHER" id="PTHR47379:SF3">
    <property type="entry name" value="SIALYLTRANSFERASE-LIKE PROTEIN 2"/>
    <property type="match status" value="1"/>
</dbReference>
<dbReference type="CDD" id="cd19952">
    <property type="entry name" value="GT29"/>
    <property type="match status" value="1"/>
</dbReference>
<dbReference type="Pfam" id="PF00777">
    <property type="entry name" value="Glyco_transf_29"/>
    <property type="match status" value="1"/>
</dbReference>
<feature type="domain" description="DM2" evidence="13">
    <location>
        <begin position="299"/>
        <end position="376"/>
    </location>
</feature>
<evidence type="ECO:0000256" key="6">
    <source>
        <dbReference type="ARBA" id="ARBA00022968"/>
    </source>
</evidence>
<keyword evidence="5 12" id="KW-0812">Transmembrane</keyword>
<dbReference type="GO" id="GO:0008373">
    <property type="term" value="F:sialyltransferase activity"/>
    <property type="evidence" value="ECO:0007669"/>
    <property type="project" value="InterPro"/>
</dbReference>
<evidence type="ECO:0000256" key="4">
    <source>
        <dbReference type="ARBA" id="ARBA00022679"/>
    </source>
</evidence>
<keyword evidence="7 12" id="KW-1133">Transmembrane helix</keyword>
<evidence type="ECO:0000313" key="14">
    <source>
        <dbReference type="EMBL" id="URE36268.1"/>
    </source>
</evidence>
<keyword evidence="15" id="KW-1185">Reference proteome</keyword>
<evidence type="ECO:0000256" key="8">
    <source>
        <dbReference type="ARBA" id="ARBA00023034"/>
    </source>
</evidence>
<gene>
    <name evidence="14" type="ORF">MUK42_06277</name>
</gene>
<dbReference type="InterPro" id="IPR036885">
    <property type="entry name" value="SWIB_MDM2_dom_sf"/>
</dbReference>
<organism evidence="14 15">
    <name type="scientific">Musa troglodytarum</name>
    <name type="common">fe'i banana</name>
    <dbReference type="NCBI Taxonomy" id="320322"/>
    <lineage>
        <taxon>Eukaryota</taxon>
        <taxon>Viridiplantae</taxon>
        <taxon>Streptophyta</taxon>
        <taxon>Embryophyta</taxon>
        <taxon>Tracheophyta</taxon>
        <taxon>Spermatophyta</taxon>
        <taxon>Magnoliopsida</taxon>
        <taxon>Liliopsida</taxon>
        <taxon>Zingiberales</taxon>
        <taxon>Musaceae</taxon>
        <taxon>Musa</taxon>
    </lineage>
</organism>
<feature type="transmembrane region" description="Helical" evidence="12">
    <location>
        <begin position="567"/>
        <end position="589"/>
    </location>
</feature>
<dbReference type="Pfam" id="PF02201">
    <property type="entry name" value="SWIB"/>
    <property type="match status" value="1"/>
</dbReference>
<dbReference type="CDD" id="cd10568">
    <property type="entry name" value="SWIB_like"/>
    <property type="match status" value="1"/>
</dbReference>
<evidence type="ECO:0000256" key="11">
    <source>
        <dbReference type="SAM" id="MobiDB-lite"/>
    </source>
</evidence>
<evidence type="ECO:0000256" key="10">
    <source>
        <dbReference type="ARBA" id="ARBA00023180"/>
    </source>
</evidence>
<feature type="compositionally biased region" description="Polar residues" evidence="11">
    <location>
        <begin position="527"/>
        <end position="544"/>
    </location>
</feature>
<dbReference type="SUPFAM" id="SSF47592">
    <property type="entry name" value="SWIB/MDM2 domain"/>
    <property type="match status" value="1"/>
</dbReference>
<dbReference type="InterPro" id="IPR019835">
    <property type="entry name" value="SWIB_domain"/>
</dbReference>
<dbReference type="GO" id="GO:0009846">
    <property type="term" value="P:pollen germination"/>
    <property type="evidence" value="ECO:0007669"/>
    <property type="project" value="UniProtKB-ARBA"/>
</dbReference>
<accession>A0A9E7HSE6</accession>
<dbReference type="GO" id="GO:0009860">
    <property type="term" value="P:pollen tube growth"/>
    <property type="evidence" value="ECO:0007669"/>
    <property type="project" value="UniProtKB-ARBA"/>
</dbReference>
<proteinExistence type="inferred from homology"/>
<feature type="region of interest" description="Disordered" evidence="11">
    <location>
        <begin position="1"/>
        <end position="113"/>
    </location>
</feature>
<evidence type="ECO:0000256" key="9">
    <source>
        <dbReference type="ARBA" id="ARBA00023136"/>
    </source>
</evidence>
<keyword evidence="4" id="KW-0808">Transferase</keyword>
<dbReference type="EMBL" id="CP097510">
    <property type="protein sequence ID" value="URE36268.1"/>
    <property type="molecule type" value="Genomic_DNA"/>
</dbReference>
<keyword evidence="3" id="KW-0328">Glycosyltransferase</keyword>
<sequence length="1065" mass="118694">MASNNNNQPRGVGGPPPLGNPGMASPASANQPPHLRTPPPPGSSPFQGLFHSQAHPQAQPQVHSPFQIQMGSQSQVGLLGSSSPSFSTPGLSGGPKRLPQKPPARPPAPISAAASPIIKAADITAAARRKKRRLPEKQLPDRVGALLPESALYTQLLEFEARVDAALARKKIDIQEALRSPPSMQRTLRIYVFNTFANQTRMNPESMEPPSWSLKIVGRILEDGVDPDPAGGLPKPNPMYPKFSSFFRRVTIALDPSLYPENPTIVWEQARSPVPQEGFEVKRRGDKEFTASIRLEMNYNPEKFRLSPPLMEVLGIEVDTRARIIAGIWQYVKAKKLQSTTDSSYFACDPPLKKIFGEDKMKFAMVSQKISHHLYPPQPIHLEHKIRLSGNGAVGNACYDVLVDVPFPLQKEMAAFLANTEKHRDIEACDEVICASIKKIHEHRRRRAFFLGFSQSPVEFINTLIASQSRDLKLVAGEASRNAERERRSDFYNQPWVEDAVIRYLNRKPAAGSDAPGYPRWGKGSSDRANLTVRTGSHSHSSPSRAEHRETQHNLSPCYEAEIQMRILQLGLLVALASGVAAILIYIVGLSNPCELSMLRDSRFLESGELWSLDLDSCLVVCVPLLSFPVDDRSRVTVDDLRAMKVLQSGFKKCVDANGLGLQALVSQDYCQVMIQYPRDTVPKWRDPKTGELEGLSFDFNLCEAVATWEQVRNSSTILTKEFIDALPNGWEEYAWRRINKGVHLDRCKNRTLCMEKLSLVLPETPPFVPWQFERCAVIGNSGDLLKTNFGEEIDDYDAVVRENGVPIQNYTRYVGRKSTFRLLNRGSAKALDKIAELDETKEEVLIIKTTIHDVMNKMIREVPIRNKVYLMLGASFGSSAKGTGLKALEFALSICETVDMYGFTVDPGYKEWTRYFSGSRQGHTPLHGRTYYQMMECLGLIKIHSPMRVNFSRVVNWLPNDSIFNAARTASEKILRRIGAGMSDPFGACSIIRKRPKGKSPLISGLRKAALKHQSYVKGASMYPLERNTGNVTYFLSKLIPTQHGWGGSGLLTTLVVPKVKVTD</sequence>
<evidence type="ECO:0000256" key="1">
    <source>
        <dbReference type="ARBA" id="ARBA00004323"/>
    </source>
</evidence>
<evidence type="ECO:0000259" key="13">
    <source>
        <dbReference type="PROSITE" id="PS51925"/>
    </source>
</evidence>
<feature type="region of interest" description="Disordered" evidence="11">
    <location>
        <begin position="512"/>
        <end position="553"/>
    </location>
</feature>
<feature type="compositionally biased region" description="Pro residues" evidence="11">
    <location>
        <begin position="100"/>
        <end position="109"/>
    </location>
</feature>
<keyword evidence="9 12" id="KW-0472">Membrane</keyword>
<evidence type="ECO:0000256" key="5">
    <source>
        <dbReference type="ARBA" id="ARBA00022692"/>
    </source>
</evidence>
<dbReference type="InterPro" id="IPR001675">
    <property type="entry name" value="Glyco_trans_29"/>
</dbReference>